<dbReference type="EMBL" id="CAJNNV010025538">
    <property type="protein sequence ID" value="CAE8614962.1"/>
    <property type="molecule type" value="Genomic_DNA"/>
</dbReference>
<reference evidence="2" key="1">
    <citation type="submission" date="2021-02" db="EMBL/GenBank/DDBJ databases">
        <authorList>
            <person name="Dougan E. K."/>
            <person name="Rhodes N."/>
            <person name="Thang M."/>
            <person name="Chan C."/>
        </authorList>
    </citation>
    <scope>NUCLEOTIDE SEQUENCE</scope>
</reference>
<accession>A0A813FQ96</accession>
<dbReference type="Proteomes" id="UP000654075">
    <property type="component" value="Unassembled WGS sequence"/>
</dbReference>
<evidence type="ECO:0000313" key="2">
    <source>
        <dbReference type="EMBL" id="CAE8614962.1"/>
    </source>
</evidence>
<feature type="coiled-coil region" evidence="1">
    <location>
        <begin position="73"/>
        <end position="114"/>
    </location>
</feature>
<name>A0A813FQ96_POLGL</name>
<evidence type="ECO:0000313" key="3">
    <source>
        <dbReference type="Proteomes" id="UP000654075"/>
    </source>
</evidence>
<protein>
    <submittedName>
        <fullName evidence="2">Uncharacterized protein</fullName>
    </submittedName>
</protein>
<dbReference type="AlphaFoldDB" id="A0A813FQ96"/>
<evidence type="ECO:0000256" key="1">
    <source>
        <dbReference type="SAM" id="Coils"/>
    </source>
</evidence>
<sequence>MLSGLTGLFGFCWAYVRHFQEAQNDRFERSFNMLQDYGLQVDDHGSRLDDIKHYLSALQQKKSGLFGRLKGSRQQLLRECQEIKDNIAHAIAECEEEQKKLDETASEVVKAQAAVGAQVPLGHEELLHGLKNVPAAAAVKDAFAAAARAVAAAAGSEAAVGDARDGAVEEVLHVVEDVGHTHAKLVDNLQLLATVEDDHINAMALLDLWYELKSEGDAEAREVDRHRKKFKHFFELSRKLWDHHPGTHNRQELTDYLLDQWSQHHVREFLELVLPMDKAAIRSHNRTCNVTDKVDVDQKNKLQIYEFIENIWKVQEASTSALDLLAAKIDIETEPECKTAGNQ</sequence>
<proteinExistence type="predicted"/>
<keyword evidence="3" id="KW-1185">Reference proteome</keyword>
<organism evidence="2 3">
    <name type="scientific">Polarella glacialis</name>
    <name type="common">Dinoflagellate</name>
    <dbReference type="NCBI Taxonomy" id="89957"/>
    <lineage>
        <taxon>Eukaryota</taxon>
        <taxon>Sar</taxon>
        <taxon>Alveolata</taxon>
        <taxon>Dinophyceae</taxon>
        <taxon>Suessiales</taxon>
        <taxon>Suessiaceae</taxon>
        <taxon>Polarella</taxon>
    </lineage>
</organism>
<comment type="caution">
    <text evidence="2">The sequence shown here is derived from an EMBL/GenBank/DDBJ whole genome shotgun (WGS) entry which is preliminary data.</text>
</comment>
<gene>
    <name evidence="2" type="ORF">PGLA1383_LOCUS32686</name>
</gene>
<keyword evidence="1" id="KW-0175">Coiled coil</keyword>